<evidence type="ECO:0000313" key="1">
    <source>
        <dbReference type="EMBL" id="JAH65895.1"/>
    </source>
</evidence>
<protein>
    <submittedName>
        <fullName evidence="1">Uncharacterized protein</fullName>
    </submittedName>
</protein>
<reference evidence="1" key="2">
    <citation type="journal article" date="2015" name="Fish Shellfish Immunol.">
        <title>Early steps in the European eel (Anguilla anguilla)-Vibrio vulnificus interaction in the gills: Role of the RtxA13 toxin.</title>
        <authorList>
            <person name="Callol A."/>
            <person name="Pajuelo D."/>
            <person name="Ebbesson L."/>
            <person name="Teles M."/>
            <person name="MacKenzie S."/>
            <person name="Amaro C."/>
        </authorList>
    </citation>
    <scope>NUCLEOTIDE SEQUENCE</scope>
</reference>
<name>A0A0E9UKW7_ANGAN</name>
<proteinExistence type="predicted"/>
<dbReference type="EMBL" id="GBXM01042682">
    <property type="protein sequence ID" value="JAH65895.1"/>
    <property type="molecule type" value="Transcribed_RNA"/>
</dbReference>
<organism evidence="1">
    <name type="scientific">Anguilla anguilla</name>
    <name type="common">European freshwater eel</name>
    <name type="synonym">Muraena anguilla</name>
    <dbReference type="NCBI Taxonomy" id="7936"/>
    <lineage>
        <taxon>Eukaryota</taxon>
        <taxon>Metazoa</taxon>
        <taxon>Chordata</taxon>
        <taxon>Craniata</taxon>
        <taxon>Vertebrata</taxon>
        <taxon>Euteleostomi</taxon>
        <taxon>Actinopterygii</taxon>
        <taxon>Neopterygii</taxon>
        <taxon>Teleostei</taxon>
        <taxon>Anguilliformes</taxon>
        <taxon>Anguillidae</taxon>
        <taxon>Anguilla</taxon>
    </lineage>
</organism>
<sequence length="55" mass="6022">MNTAIVRSSNASCNRTVATVNVCNTFSLFPPSLYVLNSCKYCKYYAVCTVLSDTS</sequence>
<accession>A0A0E9UKW7</accession>
<dbReference type="AlphaFoldDB" id="A0A0E9UKW7"/>
<reference evidence="1" key="1">
    <citation type="submission" date="2014-11" db="EMBL/GenBank/DDBJ databases">
        <authorList>
            <person name="Amaro Gonzalez C."/>
        </authorList>
    </citation>
    <scope>NUCLEOTIDE SEQUENCE</scope>
</reference>